<gene>
    <name evidence="2" type="ORF">SVUK_LOCUS2415</name>
</gene>
<evidence type="ECO:0000313" key="2">
    <source>
        <dbReference type="EMBL" id="VDM67417.1"/>
    </source>
</evidence>
<protein>
    <submittedName>
        <fullName evidence="2">Uncharacterized protein</fullName>
    </submittedName>
</protein>
<dbReference type="AlphaFoldDB" id="A0A3P7IT00"/>
<organism evidence="2 3">
    <name type="scientific">Strongylus vulgaris</name>
    <name type="common">Blood worm</name>
    <dbReference type="NCBI Taxonomy" id="40348"/>
    <lineage>
        <taxon>Eukaryota</taxon>
        <taxon>Metazoa</taxon>
        <taxon>Ecdysozoa</taxon>
        <taxon>Nematoda</taxon>
        <taxon>Chromadorea</taxon>
        <taxon>Rhabditida</taxon>
        <taxon>Rhabditina</taxon>
        <taxon>Rhabditomorpha</taxon>
        <taxon>Strongyloidea</taxon>
        <taxon>Strongylidae</taxon>
        <taxon>Strongylus</taxon>
    </lineage>
</organism>
<keyword evidence="1" id="KW-0472">Membrane</keyword>
<feature type="transmembrane region" description="Helical" evidence="1">
    <location>
        <begin position="49"/>
        <end position="71"/>
    </location>
</feature>
<keyword evidence="1" id="KW-0812">Transmembrane</keyword>
<sequence length="137" mass="13778">LEVLDVEAARVVSLLVVPGGVFDVLAVAPLELVACAVLEVPVLNTGGAVLAVVTAPLLVAGGAVLDVLAVVPLEVVGSAVLEDPAVVSASLPVLRDAVLDIPAMISLVLLSVFVKAAIVAPGILLEEVYTILFAEVV</sequence>
<dbReference type="Proteomes" id="UP000270094">
    <property type="component" value="Unassembled WGS sequence"/>
</dbReference>
<feature type="transmembrane region" description="Helical" evidence="1">
    <location>
        <begin position="101"/>
        <end position="125"/>
    </location>
</feature>
<evidence type="ECO:0000313" key="3">
    <source>
        <dbReference type="Proteomes" id="UP000270094"/>
    </source>
</evidence>
<name>A0A3P7IT00_STRVU</name>
<dbReference type="EMBL" id="UYYB01005455">
    <property type="protein sequence ID" value="VDM67417.1"/>
    <property type="molecule type" value="Genomic_DNA"/>
</dbReference>
<accession>A0A3P7IT00</accession>
<reference evidence="2 3" key="1">
    <citation type="submission" date="2018-11" db="EMBL/GenBank/DDBJ databases">
        <authorList>
            <consortium name="Pathogen Informatics"/>
        </authorList>
    </citation>
    <scope>NUCLEOTIDE SEQUENCE [LARGE SCALE GENOMIC DNA]</scope>
</reference>
<keyword evidence="3" id="KW-1185">Reference proteome</keyword>
<evidence type="ECO:0000256" key="1">
    <source>
        <dbReference type="SAM" id="Phobius"/>
    </source>
</evidence>
<feature type="transmembrane region" description="Helical" evidence="1">
    <location>
        <begin position="12"/>
        <end position="37"/>
    </location>
</feature>
<proteinExistence type="predicted"/>
<feature type="non-terminal residue" evidence="2">
    <location>
        <position position="1"/>
    </location>
</feature>
<keyword evidence="1" id="KW-1133">Transmembrane helix</keyword>